<reference evidence="1" key="2">
    <citation type="submission" date="2014-07" db="EMBL/GenBank/DDBJ databases">
        <authorList>
            <person name="Hull J."/>
        </authorList>
    </citation>
    <scope>NUCLEOTIDE SEQUENCE</scope>
</reference>
<organism evidence="1">
    <name type="scientific">Lygus hesperus</name>
    <name type="common">Western plant bug</name>
    <dbReference type="NCBI Taxonomy" id="30085"/>
    <lineage>
        <taxon>Eukaryota</taxon>
        <taxon>Metazoa</taxon>
        <taxon>Ecdysozoa</taxon>
        <taxon>Arthropoda</taxon>
        <taxon>Hexapoda</taxon>
        <taxon>Insecta</taxon>
        <taxon>Pterygota</taxon>
        <taxon>Neoptera</taxon>
        <taxon>Paraneoptera</taxon>
        <taxon>Hemiptera</taxon>
        <taxon>Heteroptera</taxon>
        <taxon>Panheteroptera</taxon>
        <taxon>Cimicomorpha</taxon>
        <taxon>Miridae</taxon>
        <taxon>Mirini</taxon>
        <taxon>Lygus</taxon>
    </lineage>
</organism>
<gene>
    <name evidence="1" type="ORF">CM83_45136</name>
</gene>
<proteinExistence type="predicted"/>
<protein>
    <submittedName>
        <fullName evidence="1">Uncharacterized protein</fullName>
    </submittedName>
</protein>
<feature type="non-terminal residue" evidence="1">
    <location>
        <position position="1"/>
    </location>
</feature>
<accession>A0A0A9WHU0</accession>
<reference evidence="1" key="1">
    <citation type="journal article" date="2014" name="PLoS ONE">
        <title>Transcriptome-Based Identification of ABC Transporters in the Western Tarnished Plant Bug Lygus hesperus.</title>
        <authorList>
            <person name="Hull J.J."/>
            <person name="Chaney K."/>
            <person name="Geib S.M."/>
            <person name="Fabrick J.A."/>
            <person name="Brent C.S."/>
            <person name="Walsh D."/>
            <person name="Lavine L.C."/>
        </authorList>
    </citation>
    <scope>NUCLEOTIDE SEQUENCE</scope>
</reference>
<name>A0A0A9WHU0_LYGHE</name>
<dbReference type="AlphaFoldDB" id="A0A0A9WHU0"/>
<evidence type="ECO:0000313" key="1">
    <source>
        <dbReference type="EMBL" id="JAG07359.1"/>
    </source>
</evidence>
<sequence length="103" mass="12099">VEFINQPPPLLELGRFLGLRYSSKFRGLLKIHVGIKFYRFFVIFATLLDGRSWDCCVYCSFTFQSWKNRNLFSEEGRDNLKEAVLRMKGIILNKKTDAVLPNY</sequence>
<dbReference type="EMBL" id="GBHO01036245">
    <property type="protein sequence ID" value="JAG07359.1"/>
    <property type="molecule type" value="Transcribed_RNA"/>
</dbReference>